<reference evidence="11" key="2">
    <citation type="submission" date="2025-08" db="UniProtKB">
        <authorList>
            <consortium name="Ensembl"/>
        </authorList>
    </citation>
    <scope>IDENTIFICATION</scope>
    <source>
        <strain evidence="11">Glennie</strain>
    </source>
</reference>
<reference evidence="11 12" key="1">
    <citation type="journal article" date="2008" name="Nature">
        <title>Genome analysis of the platypus reveals unique signatures of evolution.</title>
        <authorList>
            <person name="Warren W.C."/>
            <person name="Hillier L.W."/>
            <person name="Marshall Graves J.A."/>
            <person name="Birney E."/>
            <person name="Ponting C.P."/>
            <person name="Grutzner F."/>
            <person name="Belov K."/>
            <person name="Miller W."/>
            <person name="Clarke L."/>
            <person name="Chinwalla A.T."/>
            <person name="Yang S.P."/>
            <person name="Heger A."/>
            <person name="Locke D.P."/>
            <person name="Miethke P."/>
            <person name="Waters P.D."/>
            <person name="Veyrunes F."/>
            <person name="Fulton L."/>
            <person name="Fulton B."/>
            <person name="Graves T."/>
            <person name="Wallis J."/>
            <person name="Puente X.S."/>
            <person name="Lopez-Otin C."/>
            <person name="Ordonez G.R."/>
            <person name="Eichler E.E."/>
            <person name="Chen L."/>
            <person name="Cheng Z."/>
            <person name="Deakin J.E."/>
            <person name="Alsop A."/>
            <person name="Thompson K."/>
            <person name="Kirby P."/>
            <person name="Papenfuss A.T."/>
            <person name="Wakefield M.J."/>
            <person name="Olender T."/>
            <person name="Lancet D."/>
            <person name="Huttley G.A."/>
            <person name="Smit A.F."/>
            <person name="Pask A."/>
            <person name="Temple-Smith P."/>
            <person name="Batzer M.A."/>
            <person name="Walker J.A."/>
            <person name="Konkel M.K."/>
            <person name="Harris R.S."/>
            <person name="Whittington C.M."/>
            <person name="Wong E.S."/>
            <person name="Gemmell N.J."/>
            <person name="Buschiazzo E."/>
            <person name="Vargas Jentzsch I.M."/>
            <person name="Merkel A."/>
            <person name="Schmitz J."/>
            <person name="Zemann A."/>
            <person name="Churakov G."/>
            <person name="Kriegs J.O."/>
            <person name="Brosius J."/>
            <person name="Murchison E.P."/>
            <person name="Sachidanandam R."/>
            <person name="Smith C."/>
            <person name="Hannon G.J."/>
            <person name="Tsend-Ayush E."/>
            <person name="McMillan D."/>
            <person name="Attenborough R."/>
            <person name="Rens W."/>
            <person name="Ferguson-Smith M."/>
            <person name="Lefevre C.M."/>
            <person name="Sharp J.A."/>
            <person name="Nicholas K.R."/>
            <person name="Ray D.A."/>
            <person name="Kube M."/>
            <person name="Reinhardt R."/>
            <person name="Pringle T.H."/>
            <person name="Taylor J."/>
            <person name="Jones R.C."/>
            <person name="Nixon B."/>
            <person name="Dacheux J.L."/>
            <person name="Niwa H."/>
            <person name="Sekita Y."/>
            <person name="Huang X."/>
            <person name="Stark A."/>
            <person name="Kheradpour P."/>
            <person name="Kellis M."/>
            <person name="Flicek P."/>
            <person name="Chen Y."/>
            <person name="Webber C."/>
            <person name="Hardison R."/>
            <person name="Nelson J."/>
            <person name="Hallsworth-Pepin K."/>
            <person name="Delehaunty K."/>
            <person name="Markovic C."/>
            <person name="Minx P."/>
            <person name="Feng Y."/>
            <person name="Kremitzki C."/>
            <person name="Mitreva M."/>
            <person name="Glasscock J."/>
            <person name="Wylie T."/>
            <person name="Wohldmann P."/>
            <person name="Thiru P."/>
            <person name="Nhan M.N."/>
            <person name="Pohl C.S."/>
            <person name="Smith S.M."/>
            <person name="Hou S."/>
            <person name="Nefedov M."/>
            <person name="de Jong P.J."/>
            <person name="Renfree M.B."/>
            <person name="Mardis E.R."/>
            <person name="Wilson R.K."/>
        </authorList>
    </citation>
    <scope>NUCLEOTIDE SEQUENCE [LARGE SCALE GENOMIC DNA]</scope>
    <source>
        <strain evidence="11 12">Glennie</strain>
    </source>
</reference>
<dbReference type="InterPro" id="IPR016090">
    <property type="entry name" value="PLA2-like_dom"/>
</dbReference>
<dbReference type="InterPro" id="IPR001211">
    <property type="entry name" value="PLA2"/>
</dbReference>
<dbReference type="SUPFAM" id="SSF48619">
    <property type="entry name" value="Phospholipase A2, PLA2"/>
    <property type="match status" value="1"/>
</dbReference>
<dbReference type="PANTHER" id="PTHR11716">
    <property type="entry name" value="PHOSPHOLIPASE A2 FAMILY MEMBER"/>
    <property type="match status" value="1"/>
</dbReference>
<dbReference type="GO" id="GO:0005543">
    <property type="term" value="F:phospholipid binding"/>
    <property type="evidence" value="ECO:0000318"/>
    <property type="project" value="GO_Central"/>
</dbReference>
<comment type="similarity">
    <text evidence="2 8">Belongs to the phospholipase A2 family.</text>
</comment>
<comment type="subcellular location">
    <subcellularLocation>
        <location evidence="1 9">Secreted</location>
    </subcellularLocation>
</comment>
<dbReference type="PANTHER" id="PTHR11716:SF4">
    <property type="entry name" value="GROUP 10 SECRETORY PHOSPHOLIPASE A2"/>
    <property type="match status" value="1"/>
</dbReference>
<dbReference type="OMA" id="YPRFLCE"/>
<evidence type="ECO:0000256" key="9">
    <source>
        <dbReference type="RuleBase" id="RU361236"/>
    </source>
</evidence>
<feature type="binding site" evidence="6">
    <location>
        <position position="18"/>
    </location>
    <ligand>
        <name>Ca(2+)</name>
        <dbReference type="ChEBI" id="CHEBI:29108"/>
    </ligand>
</feature>
<feature type="disulfide bond" evidence="7">
    <location>
        <begin position="13"/>
        <end position="68"/>
    </location>
</feature>
<accession>A0A6I8N4E6</accession>
<dbReference type="GO" id="GO:0005576">
    <property type="term" value="C:extracellular region"/>
    <property type="evidence" value="ECO:0007669"/>
    <property type="project" value="UniProtKB-SubCell"/>
</dbReference>
<keyword evidence="3 9" id="KW-0964">Secreted</keyword>
<organism evidence="11 12">
    <name type="scientific">Ornithorhynchus anatinus</name>
    <name type="common">Duckbill platypus</name>
    <dbReference type="NCBI Taxonomy" id="9258"/>
    <lineage>
        <taxon>Eukaryota</taxon>
        <taxon>Metazoa</taxon>
        <taxon>Chordata</taxon>
        <taxon>Craniata</taxon>
        <taxon>Vertebrata</taxon>
        <taxon>Euteleostomi</taxon>
        <taxon>Mammalia</taxon>
        <taxon>Monotremata</taxon>
        <taxon>Ornithorhynchidae</taxon>
        <taxon>Ornithorhynchus</taxon>
    </lineage>
</organism>
<keyword evidence="12" id="KW-1185">Reference proteome</keyword>
<evidence type="ECO:0000256" key="3">
    <source>
        <dbReference type="ARBA" id="ARBA00022525"/>
    </source>
</evidence>
<dbReference type="SMART" id="SM00085">
    <property type="entry name" value="PA2c"/>
    <property type="match status" value="1"/>
</dbReference>
<comment type="catalytic activity">
    <reaction evidence="9">
        <text>a 1,2-diacyl-sn-glycero-3-phosphocholine + H2O = a 1-acyl-sn-glycero-3-phosphocholine + a fatty acid + H(+)</text>
        <dbReference type="Rhea" id="RHEA:15801"/>
        <dbReference type="ChEBI" id="CHEBI:15377"/>
        <dbReference type="ChEBI" id="CHEBI:15378"/>
        <dbReference type="ChEBI" id="CHEBI:28868"/>
        <dbReference type="ChEBI" id="CHEBI:57643"/>
        <dbReference type="ChEBI" id="CHEBI:58168"/>
        <dbReference type="EC" id="3.1.1.4"/>
    </reaction>
</comment>
<keyword evidence="6" id="KW-0479">Metal-binding</keyword>
<dbReference type="AlphaFoldDB" id="A0A6I8N4E6"/>
<evidence type="ECO:0000256" key="7">
    <source>
        <dbReference type="PIRSR" id="PIRSR601211-3"/>
    </source>
</evidence>
<dbReference type="InParanoid" id="A0A6I8N4E6"/>
<dbReference type="PROSITE" id="PS00118">
    <property type="entry name" value="PA2_HIS"/>
    <property type="match status" value="1"/>
</dbReference>
<keyword evidence="4 7" id="KW-1015">Disulfide bond</keyword>
<dbReference type="Bgee" id="ENSOANG00000041323">
    <property type="expression patterns" value="Expressed in liver and 5 other cell types or tissues"/>
</dbReference>
<proteinExistence type="inferred from homology"/>
<feature type="disulfide bond" evidence="7">
    <location>
        <begin position="47"/>
        <end position="59"/>
    </location>
</feature>
<dbReference type="GeneTree" id="ENSGT00940000157803"/>
<dbReference type="GO" id="GO:0016042">
    <property type="term" value="P:lipid catabolic process"/>
    <property type="evidence" value="ECO:0007669"/>
    <property type="project" value="InterPro"/>
</dbReference>
<dbReference type="GO" id="GO:0046471">
    <property type="term" value="P:phosphatidylglycerol metabolic process"/>
    <property type="evidence" value="ECO:0000318"/>
    <property type="project" value="GO_Central"/>
</dbReference>
<keyword evidence="9" id="KW-0378">Hydrolase</keyword>
<keyword evidence="6 9" id="KW-0106">Calcium</keyword>
<dbReference type="GO" id="GO:0047498">
    <property type="term" value="F:calcium-dependent phospholipase A2 activity"/>
    <property type="evidence" value="ECO:0000318"/>
    <property type="project" value="GO_Central"/>
</dbReference>
<sequence>GGSGWSQDKTDWCCHRHDCCYGKAEVAGCSPKLDPYNFVCKDKQVECDSLKDRCQKMICKCDSEAAKCWAKARFNPSLKYFQQNSCGMIQPSCKADKNKKGVLLENH</sequence>
<dbReference type="InterPro" id="IPR033113">
    <property type="entry name" value="PLA2_histidine"/>
</dbReference>
<dbReference type="PRINTS" id="PR00389">
    <property type="entry name" value="PHPHLIPASEA2"/>
</dbReference>
<dbReference type="Ensembl" id="ENSOANT00000049781.1">
    <property type="protein sequence ID" value="ENSOANP00000036004.1"/>
    <property type="gene ID" value="ENSOANG00000041323.1"/>
</dbReference>
<evidence type="ECO:0000256" key="5">
    <source>
        <dbReference type="PIRSR" id="PIRSR601211-1"/>
    </source>
</evidence>
<evidence type="ECO:0000313" key="11">
    <source>
        <dbReference type="Ensembl" id="ENSOANP00000036004.1"/>
    </source>
</evidence>
<keyword evidence="9" id="KW-0443">Lipid metabolism</keyword>
<dbReference type="Pfam" id="PF00068">
    <property type="entry name" value="Phospholip_A2_1"/>
    <property type="match status" value="1"/>
</dbReference>
<dbReference type="GO" id="GO:0050482">
    <property type="term" value="P:arachidonate secretion"/>
    <property type="evidence" value="ECO:0007669"/>
    <property type="project" value="InterPro"/>
</dbReference>
<dbReference type="EC" id="3.1.1.4" evidence="9"/>
<evidence type="ECO:0000256" key="8">
    <source>
        <dbReference type="RuleBase" id="RU003654"/>
    </source>
</evidence>
<comment type="cofactor">
    <cofactor evidence="6">
        <name>Ca(2+)</name>
        <dbReference type="ChEBI" id="CHEBI:29108"/>
    </cofactor>
    <text evidence="6">Binds 1 Ca(2+) ion per subunit.</text>
</comment>
<evidence type="ECO:0000256" key="4">
    <source>
        <dbReference type="ARBA" id="ARBA00023157"/>
    </source>
</evidence>
<feature type="disulfide bond" evidence="7">
    <location>
        <begin position="20"/>
        <end position="61"/>
    </location>
</feature>
<feature type="binding site" evidence="6">
    <location>
        <position position="1"/>
    </location>
    <ligand>
        <name>Ca(2+)</name>
        <dbReference type="ChEBI" id="CHEBI:29108"/>
    </ligand>
</feature>
<dbReference type="GO" id="GO:0046470">
    <property type="term" value="P:phosphatidylcholine metabolic process"/>
    <property type="evidence" value="ECO:0000318"/>
    <property type="project" value="GO_Central"/>
</dbReference>
<evidence type="ECO:0000313" key="12">
    <source>
        <dbReference type="Proteomes" id="UP000002279"/>
    </source>
</evidence>
<dbReference type="CDD" id="cd00125">
    <property type="entry name" value="PLA2c"/>
    <property type="match status" value="1"/>
</dbReference>
<feature type="active site" evidence="5">
    <location>
        <position position="17"/>
    </location>
</feature>
<feature type="active site" evidence="5">
    <location>
        <position position="62"/>
    </location>
</feature>
<feature type="disulfide bond" evidence="7">
    <location>
        <begin position="29"/>
        <end position="54"/>
    </location>
</feature>
<dbReference type="GO" id="GO:0005509">
    <property type="term" value="F:calcium ion binding"/>
    <property type="evidence" value="ECO:0000318"/>
    <property type="project" value="GO_Central"/>
</dbReference>
<dbReference type="InterPro" id="IPR036444">
    <property type="entry name" value="PLipase_A2_dom_sf"/>
</dbReference>
<dbReference type="Gene3D" id="1.20.90.10">
    <property type="entry name" value="Phospholipase A2 domain"/>
    <property type="match status" value="1"/>
</dbReference>
<reference evidence="11" key="3">
    <citation type="submission" date="2025-09" db="UniProtKB">
        <authorList>
            <consortium name="Ensembl"/>
        </authorList>
    </citation>
    <scope>IDENTIFICATION</scope>
    <source>
        <strain evidence="11">Glennie</strain>
    </source>
</reference>
<evidence type="ECO:0000256" key="6">
    <source>
        <dbReference type="PIRSR" id="PIRSR601211-2"/>
    </source>
</evidence>
<feature type="domain" description="Phospholipase A2-like central" evidence="10">
    <location>
        <begin position="1"/>
        <end position="87"/>
    </location>
</feature>
<dbReference type="Proteomes" id="UP000002279">
    <property type="component" value="Chromosome 2"/>
</dbReference>
<evidence type="ECO:0000256" key="1">
    <source>
        <dbReference type="ARBA" id="ARBA00004613"/>
    </source>
</evidence>
<evidence type="ECO:0000259" key="10">
    <source>
        <dbReference type="SMART" id="SM00085"/>
    </source>
</evidence>
<evidence type="ECO:0000256" key="2">
    <source>
        <dbReference type="ARBA" id="ARBA00007056"/>
    </source>
</evidence>
<name>A0A6I8N4E6_ORNAN</name>
<protein>
    <recommendedName>
        <fullName evidence="9">Phospholipase A2</fullName>
        <ecNumber evidence="9">3.1.1.4</ecNumber>
    </recommendedName>
</protein>